<reference evidence="2" key="1">
    <citation type="journal article" date="2011" name="MBio">
        <title>Novel metabolic attributes of the genus Cyanothece, comprising a group of unicellular nitrogen-fixing Cyanobacteria.</title>
        <authorList>
            <person name="Bandyopadhyay A."/>
            <person name="Elvitigala T."/>
            <person name="Welsh E."/>
            <person name="Stockel J."/>
            <person name="Liberton M."/>
            <person name="Min H."/>
            <person name="Sherman L.A."/>
            <person name="Pakrasi H.B."/>
        </authorList>
    </citation>
    <scope>NUCLEOTIDE SEQUENCE [LARGE SCALE GENOMIC DNA]</scope>
    <source>
        <strain evidence="2">PCC 7822</strain>
    </source>
</reference>
<keyword evidence="2" id="KW-1185">Reference proteome</keyword>
<dbReference type="HOGENOM" id="CLU_2989090_0_0_3"/>
<gene>
    <name evidence="1" type="ordered locus">Cyan7822_4801</name>
</gene>
<proteinExistence type="predicted"/>
<dbReference type="EMBL" id="CP002198">
    <property type="protein sequence ID" value="ADN16695.1"/>
    <property type="molecule type" value="Genomic_DNA"/>
</dbReference>
<dbReference type="Proteomes" id="UP000008206">
    <property type="component" value="Chromosome"/>
</dbReference>
<organism evidence="1 2">
    <name type="scientific">Gloeothece verrucosa (strain PCC 7822)</name>
    <name type="common">Cyanothece sp. (strain PCC 7822)</name>
    <dbReference type="NCBI Taxonomy" id="497965"/>
    <lineage>
        <taxon>Bacteria</taxon>
        <taxon>Bacillati</taxon>
        <taxon>Cyanobacteriota</taxon>
        <taxon>Cyanophyceae</taxon>
        <taxon>Oscillatoriophycideae</taxon>
        <taxon>Chroococcales</taxon>
        <taxon>Aphanothecaceae</taxon>
        <taxon>Gloeothece</taxon>
        <taxon>Gloeothece verrucosa</taxon>
    </lineage>
</organism>
<dbReference type="KEGG" id="cyj:Cyan7822_4801"/>
<dbReference type="AlphaFoldDB" id="E0UFK1"/>
<evidence type="ECO:0000313" key="1">
    <source>
        <dbReference type="EMBL" id="ADN16695.1"/>
    </source>
</evidence>
<name>E0UFK1_GLOV7</name>
<protein>
    <submittedName>
        <fullName evidence="1">TPR domain-containing protein</fullName>
    </submittedName>
</protein>
<sequence>MHPSRILEKSRFLSRKIAIKLSESRDGNYVTYRSYTKKQIDEFRKFNYNLKPVTQIL</sequence>
<accession>E0UFK1</accession>
<evidence type="ECO:0000313" key="2">
    <source>
        <dbReference type="Proteomes" id="UP000008206"/>
    </source>
</evidence>